<feature type="non-terminal residue" evidence="1">
    <location>
        <position position="119"/>
    </location>
</feature>
<dbReference type="RefSeq" id="XP_025375277.1">
    <property type="nucleotide sequence ID" value="XM_025519715.1"/>
</dbReference>
<gene>
    <name evidence="1" type="ORF">FA10DRAFT_254052</name>
</gene>
<organism evidence="1 2">
    <name type="scientific">Acaromyces ingoldii</name>
    <dbReference type="NCBI Taxonomy" id="215250"/>
    <lineage>
        <taxon>Eukaryota</taxon>
        <taxon>Fungi</taxon>
        <taxon>Dikarya</taxon>
        <taxon>Basidiomycota</taxon>
        <taxon>Ustilaginomycotina</taxon>
        <taxon>Exobasidiomycetes</taxon>
        <taxon>Exobasidiales</taxon>
        <taxon>Cryptobasidiaceae</taxon>
        <taxon>Acaromyces</taxon>
    </lineage>
</organism>
<protein>
    <submittedName>
        <fullName evidence="1">Uncharacterized protein</fullName>
    </submittedName>
</protein>
<dbReference type="Proteomes" id="UP000245768">
    <property type="component" value="Unassembled WGS sequence"/>
</dbReference>
<dbReference type="AlphaFoldDB" id="A0A316YFU0"/>
<evidence type="ECO:0000313" key="2">
    <source>
        <dbReference type="Proteomes" id="UP000245768"/>
    </source>
</evidence>
<dbReference type="InParanoid" id="A0A316YFU0"/>
<name>A0A316YFU0_9BASI</name>
<keyword evidence="2" id="KW-1185">Reference proteome</keyword>
<feature type="non-terminal residue" evidence="1">
    <location>
        <position position="1"/>
    </location>
</feature>
<accession>A0A316YFU0</accession>
<dbReference type="EMBL" id="KZ819638">
    <property type="protein sequence ID" value="PWN88079.1"/>
    <property type="molecule type" value="Genomic_DNA"/>
</dbReference>
<dbReference type="GeneID" id="37041631"/>
<sequence>LFLTSFSSIFRPQPPSPRPVFPSLESRLFFVVCAASCVILSTRLDFDKGCTIYIPTRFAASLSQKSRISLRSSLPIHHSSGPGLCVITSECPAALGCHHRASPVLPKTALSGRQSLFTH</sequence>
<evidence type="ECO:0000313" key="1">
    <source>
        <dbReference type="EMBL" id="PWN88079.1"/>
    </source>
</evidence>
<proteinExistence type="predicted"/>
<reference evidence="1 2" key="1">
    <citation type="journal article" date="2018" name="Mol. Biol. Evol.">
        <title>Broad Genomic Sampling Reveals a Smut Pathogenic Ancestry of the Fungal Clade Ustilaginomycotina.</title>
        <authorList>
            <person name="Kijpornyongpan T."/>
            <person name="Mondo S.J."/>
            <person name="Barry K."/>
            <person name="Sandor L."/>
            <person name="Lee J."/>
            <person name="Lipzen A."/>
            <person name="Pangilinan J."/>
            <person name="LaButti K."/>
            <person name="Hainaut M."/>
            <person name="Henrissat B."/>
            <person name="Grigoriev I.V."/>
            <person name="Spatafora J.W."/>
            <person name="Aime M.C."/>
        </authorList>
    </citation>
    <scope>NUCLEOTIDE SEQUENCE [LARGE SCALE GENOMIC DNA]</scope>
    <source>
        <strain evidence="1 2">MCA 4198</strain>
    </source>
</reference>